<sequence length="145" mass="17123">MNEESADRNLLERLAIRELVEKVSDAINHQEWDTLRAFFSEDVVWERQPPNPWVLDGREAVFGFLEGNMPKLDVRLFHVTATAIELEDETNAVARSTMSELLRFKETGREVHVVGTYHDRFKKEAGRWRIVRRTIEPRFEETLKR</sequence>
<name>A0A0K1PF86_9BACT</name>
<organism evidence="2 3">
    <name type="scientific">Vulgatibacter incomptus</name>
    <dbReference type="NCBI Taxonomy" id="1391653"/>
    <lineage>
        <taxon>Bacteria</taxon>
        <taxon>Pseudomonadati</taxon>
        <taxon>Myxococcota</taxon>
        <taxon>Myxococcia</taxon>
        <taxon>Myxococcales</taxon>
        <taxon>Cystobacterineae</taxon>
        <taxon>Vulgatibacteraceae</taxon>
        <taxon>Vulgatibacter</taxon>
    </lineage>
</organism>
<dbReference type="InterPro" id="IPR037401">
    <property type="entry name" value="SnoaL-like"/>
</dbReference>
<dbReference type="AlphaFoldDB" id="A0A0K1PF86"/>
<protein>
    <recommendedName>
        <fullName evidence="1">SnoaL-like domain-containing protein</fullName>
    </recommendedName>
</protein>
<proteinExistence type="predicted"/>
<dbReference type="RefSeq" id="WP_050726304.1">
    <property type="nucleotide sequence ID" value="NZ_CP012332.1"/>
</dbReference>
<evidence type="ECO:0000259" key="1">
    <source>
        <dbReference type="Pfam" id="PF13577"/>
    </source>
</evidence>
<dbReference type="Gene3D" id="3.10.450.50">
    <property type="match status" value="1"/>
</dbReference>
<dbReference type="Pfam" id="PF13577">
    <property type="entry name" value="SnoaL_4"/>
    <property type="match status" value="1"/>
</dbReference>
<dbReference type="InterPro" id="IPR032710">
    <property type="entry name" value="NTF2-like_dom_sf"/>
</dbReference>
<dbReference type="EMBL" id="CP012332">
    <property type="protein sequence ID" value="AKU92086.1"/>
    <property type="molecule type" value="Genomic_DNA"/>
</dbReference>
<dbReference type="SUPFAM" id="SSF54427">
    <property type="entry name" value="NTF2-like"/>
    <property type="match status" value="1"/>
</dbReference>
<evidence type="ECO:0000313" key="2">
    <source>
        <dbReference type="EMBL" id="AKU92086.1"/>
    </source>
</evidence>
<gene>
    <name evidence="2" type="ORF">AKJ08_2473</name>
</gene>
<feature type="domain" description="SnoaL-like" evidence="1">
    <location>
        <begin position="9"/>
        <end position="134"/>
    </location>
</feature>
<reference evidence="2 3" key="1">
    <citation type="submission" date="2015-08" db="EMBL/GenBank/DDBJ databases">
        <authorList>
            <person name="Babu N.S."/>
            <person name="Beckwith C.J."/>
            <person name="Beseler K.G."/>
            <person name="Brison A."/>
            <person name="Carone J.V."/>
            <person name="Caskin T.P."/>
            <person name="Diamond M."/>
            <person name="Durham M.E."/>
            <person name="Foxe J.M."/>
            <person name="Go M."/>
            <person name="Henderson B.A."/>
            <person name="Jones I.B."/>
            <person name="McGettigan J.A."/>
            <person name="Micheletti S.J."/>
            <person name="Nasrallah M.E."/>
            <person name="Ortiz D."/>
            <person name="Piller C.R."/>
            <person name="Privatt S.R."/>
            <person name="Schneider S.L."/>
            <person name="Sharp S."/>
            <person name="Smith T.C."/>
            <person name="Stanton J.D."/>
            <person name="Ullery H.E."/>
            <person name="Wilson R.J."/>
            <person name="Serrano M.G."/>
            <person name="Buck G."/>
            <person name="Lee V."/>
            <person name="Wang Y."/>
            <person name="Carvalho R."/>
            <person name="Voegtly L."/>
            <person name="Shi R."/>
            <person name="Duckworth R."/>
            <person name="Johnson A."/>
            <person name="Loviza R."/>
            <person name="Walstead R."/>
            <person name="Shah Z."/>
            <person name="Kiflezghi M."/>
            <person name="Wade K."/>
            <person name="Ball S.L."/>
            <person name="Bradley K.W."/>
            <person name="Asai D.J."/>
            <person name="Bowman C.A."/>
            <person name="Russell D.A."/>
            <person name="Pope W.H."/>
            <person name="Jacobs-Sera D."/>
            <person name="Hendrix R.W."/>
            <person name="Hatfull G.F."/>
        </authorList>
    </citation>
    <scope>NUCLEOTIDE SEQUENCE [LARGE SCALE GENOMIC DNA]</scope>
    <source>
        <strain evidence="2 3">DSM 27710</strain>
    </source>
</reference>
<dbReference type="KEGG" id="vin:AKJ08_2473"/>
<evidence type="ECO:0000313" key="3">
    <source>
        <dbReference type="Proteomes" id="UP000055590"/>
    </source>
</evidence>
<dbReference type="CDD" id="cd00531">
    <property type="entry name" value="NTF2_like"/>
    <property type="match status" value="1"/>
</dbReference>
<dbReference type="Proteomes" id="UP000055590">
    <property type="component" value="Chromosome"/>
</dbReference>
<keyword evidence="3" id="KW-1185">Reference proteome</keyword>
<accession>A0A0K1PF86</accession>